<proteinExistence type="predicted"/>
<feature type="non-terminal residue" evidence="1">
    <location>
        <position position="1"/>
    </location>
</feature>
<dbReference type="EMBL" id="JXTB01000088">
    <property type="protein sequence ID" value="PON65398.1"/>
    <property type="molecule type" value="Genomic_DNA"/>
</dbReference>
<sequence>HLDPNLYHFVIIKSILGIPLDLAVKFKKVKNSSETRASKQLRQLFSNLLQFIVSVSRHEAVKPS</sequence>
<evidence type="ECO:0000313" key="1">
    <source>
        <dbReference type="EMBL" id="PON65398.1"/>
    </source>
</evidence>
<reference evidence="2" key="1">
    <citation type="submission" date="2016-06" db="EMBL/GenBank/DDBJ databases">
        <title>Parallel loss of symbiosis genes in relatives of nitrogen-fixing non-legume Parasponia.</title>
        <authorList>
            <person name="Van Velzen R."/>
            <person name="Holmer R."/>
            <person name="Bu F."/>
            <person name="Rutten L."/>
            <person name="Van Zeijl A."/>
            <person name="Liu W."/>
            <person name="Santuari L."/>
            <person name="Cao Q."/>
            <person name="Sharma T."/>
            <person name="Shen D."/>
            <person name="Roswanjaya Y."/>
            <person name="Wardhani T."/>
            <person name="Kalhor M.S."/>
            <person name="Jansen J."/>
            <person name="Van den Hoogen J."/>
            <person name="Gungor B."/>
            <person name="Hartog M."/>
            <person name="Hontelez J."/>
            <person name="Verver J."/>
            <person name="Yang W.-C."/>
            <person name="Schijlen E."/>
            <person name="Repin R."/>
            <person name="Schilthuizen M."/>
            <person name="Schranz E."/>
            <person name="Heidstra R."/>
            <person name="Miyata K."/>
            <person name="Fedorova E."/>
            <person name="Kohlen W."/>
            <person name="Bisseling T."/>
            <person name="Smit S."/>
            <person name="Geurts R."/>
        </authorList>
    </citation>
    <scope>NUCLEOTIDE SEQUENCE [LARGE SCALE GENOMIC DNA]</scope>
    <source>
        <strain evidence="2">cv. WU1-14</strain>
    </source>
</reference>
<evidence type="ECO:0000313" key="2">
    <source>
        <dbReference type="Proteomes" id="UP000237105"/>
    </source>
</evidence>
<gene>
    <name evidence="1" type="ORF">PanWU01x14_117120</name>
</gene>
<dbReference type="OrthoDB" id="10412234at2759"/>
<dbReference type="AlphaFoldDB" id="A0A2P5CWH0"/>
<name>A0A2P5CWH0_PARAD</name>
<dbReference type="Proteomes" id="UP000237105">
    <property type="component" value="Unassembled WGS sequence"/>
</dbReference>
<keyword evidence="2" id="KW-1185">Reference proteome</keyword>
<organism evidence="1 2">
    <name type="scientific">Parasponia andersonii</name>
    <name type="common">Sponia andersonii</name>
    <dbReference type="NCBI Taxonomy" id="3476"/>
    <lineage>
        <taxon>Eukaryota</taxon>
        <taxon>Viridiplantae</taxon>
        <taxon>Streptophyta</taxon>
        <taxon>Embryophyta</taxon>
        <taxon>Tracheophyta</taxon>
        <taxon>Spermatophyta</taxon>
        <taxon>Magnoliopsida</taxon>
        <taxon>eudicotyledons</taxon>
        <taxon>Gunneridae</taxon>
        <taxon>Pentapetalae</taxon>
        <taxon>rosids</taxon>
        <taxon>fabids</taxon>
        <taxon>Rosales</taxon>
        <taxon>Cannabaceae</taxon>
        <taxon>Parasponia</taxon>
    </lineage>
</organism>
<comment type="caution">
    <text evidence="1">The sequence shown here is derived from an EMBL/GenBank/DDBJ whole genome shotgun (WGS) entry which is preliminary data.</text>
</comment>
<accession>A0A2P5CWH0</accession>
<protein>
    <submittedName>
        <fullName evidence="1">Uncharacterized protein</fullName>
    </submittedName>
</protein>